<dbReference type="GO" id="GO:0043709">
    <property type="term" value="P:cell adhesion involved in single-species biofilm formation"/>
    <property type="evidence" value="ECO:0007669"/>
    <property type="project" value="TreeGrafter"/>
</dbReference>
<evidence type="ECO:0000259" key="5">
    <source>
        <dbReference type="PROSITE" id="PS50887"/>
    </source>
</evidence>
<dbReference type="Pfam" id="PF00990">
    <property type="entry name" value="GGDEF"/>
    <property type="match status" value="1"/>
</dbReference>
<dbReference type="InterPro" id="IPR029150">
    <property type="entry name" value="dCache_3"/>
</dbReference>
<dbReference type="InterPro" id="IPR000160">
    <property type="entry name" value="GGDEF_dom"/>
</dbReference>
<dbReference type="SMART" id="SM00091">
    <property type="entry name" value="PAS"/>
    <property type="match status" value="1"/>
</dbReference>
<dbReference type="InterPro" id="IPR035965">
    <property type="entry name" value="PAS-like_dom_sf"/>
</dbReference>
<keyword evidence="3" id="KW-1133">Transmembrane helix</keyword>
<feature type="transmembrane region" description="Helical" evidence="3">
    <location>
        <begin position="12"/>
        <end position="31"/>
    </location>
</feature>
<dbReference type="NCBIfam" id="TIGR00229">
    <property type="entry name" value="sensory_box"/>
    <property type="match status" value="1"/>
</dbReference>
<dbReference type="PANTHER" id="PTHR45138:SF9">
    <property type="entry name" value="DIGUANYLATE CYCLASE DGCM-RELATED"/>
    <property type="match status" value="1"/>
</dbReference>
<dbReference type="AlphaFoldDB" id="A0A2T4IGW9"/>
<dbReference type="GO" id="GO:0005886">
    <property type="term" value="C:plasma membrane"/>
    <property type="evidence" value="ECO:0007669"/>
    <property type="project" value="TreeGrafter"/>
</dbReference>
<dbReference type="Proteomes" id="UP000241193">
    <property type="component" value="Unassembled WGS sequence"/>
</dbReference>
<name>A0A2T4IGW9_9RHOO</name>
<dbReference type="Gene3D" id="3.30.450.20">
    <property type="entry name" value="PAS domain"/>
    <property type="match status" value="1"/>
</dbReference>
<dbReference type="OrthoDB" id="9813903at2"/>
<organism evidence="6 7">
    <name type="scientific">Pseudothauera lacus</name>
    <dbReference type="NCBI Taxonomy" id="2136175"/>
    <lineage>
        <taxon>Bacteria</taxon>
        <taxon>Pseudomonadati</taxon>
        <taxon>Pseudomonadota</taxon>
        <taxon>Betaproteobacteria</taxon>
        <taxon>Rhodocyclales</taxon>
        <taxon>Zoogloeaceae</taxon>
        <taxon>Pseudothauera</taxon>
    </lineage>
</organism>
<evidence type="ECO:0000256" key="2">
    <source>
        <dbReference type="ARBA" id="ARBA00034247"/>
    </source>
</evidence>
<dbReference type="PROSITE" id="PS50112">
    <property type="entry name" value="PAS"/>
    <property type="match status" value="1"/>
</dbReference>
<accession>A0A2T4IGW9</accession>
<dbReference type="GO" id="GO:1902201">
    <property type="term" value="P:negative regulation of bacterial-type flagellum-dependent cell motility"/>
    <property type="evidence" value="ECO:0007669"/>
    <property type="project" value="TreeGrafter"/>
</dbReference>
<evidence type="ECO:0000313" key="6">
    <source>
        <dbReference type="EMBL" id="PTD97015.1"/>
    </source>
</evidence>
<dbReference type="InterPro" id="IPR013767">
    <property type="entry name" value="PAS_fold"/>
</dbReference>
<dbReference type="PANTHER" id="PTHR45138">
    <property type="entry name" value="REGULATORY COMPONENTS OF SENSORY TRANSDUCTION SYSTEM"/>
    <property type="match status" value="1"/>
</dbReference>
<dbReference type="GO" id="GO:0052621">
    <property type="term" value="F:diguanylate cyclase activity"/>
    <property type="evidence" value="ECO:0007669"/>
    <property type="project" value="UniProtKB-EC"/>
</dbReference>
<sequence>MRPAGLRTHLLRAAVVPLLALAGIALLWSFLDHNHRRETRMMAEQYASNLSVAYAAAVNLHRLNAEAHYEAYVTTPAVLDLLRQANEVDANALPVVRGRLYRQLLPVYRKLRAQGLRQLHFHTSRSESLLRFHRPERAGDSIADVRPAVRMANERLRAVSGFEGGRVLPGFRYIFPIVVDRRHYGSVEFSLPFEEIHRELDRLLPGSEIALMLSRAVTVDLVFAEHRNLFSPSPLHPELLIEHPDVSRLSGRLADTANASALMEQLSRHHAVHAAISAGSHLALPLIIDGQGYLVSLHAIRDIAGERAGFIVAHTQAPQLLAARASMRGELAIGSLLILLCAFAAQRLLQQRRELRLQRSRLQAITEHMDQGLYVLDAEGRATYINGAASRMLGYTAEELRGEIIHDLIHNHALSDHMPLAQCPAFNATRQLESFRGIEWFVGRDKRLFPAELSCRPLIEDGVHIGSVNLFTDITERKAREDELVHQATTDPLTGLANRRRFMLEAEHELARVQRYNHGESTLLMIDLDHFKDINDKHGHSAGDAVLLHLADLLRHNLRALDLAGRYGGEEFVILLPSTSADEGWRLAERLRLALANSPTDFEGLSIAVTMSIGLTTLRAGDRSMAAVIERADEALYSAKEGGRNRVEMLAAAQPAGTNQLPKKP</sequence>
<evidence type="ECO:0000259" key="4">
    <source>
        <dbReference type="PROSITE" id="PS50112"/>
    </source>
</evidence>
<feature type="domain" description="PAS" evidence="4">
    <location>
        <begin position="358"/>
        <end position="410"/>
    </location>
</feature>
<proteinExistence type="predicted"/>
<dbReference type="InterPro" id="IPR043128">
    <property type="entry name" value="Rev_trsase/Diguanyl_cyclase"/>
</dbReference>
<reference evidence="6 7" key="1">
    <citation type="submission" date="2018-03" db="EMBL/GenBank/DDBJ databases">
        <authorList>
            <person name="Keele B.F."/>
        </authorList>
    </citation>
    <scope>NUCLEOTIDE SEQUENCE [LARGE SCALE GENOMIC DNA]</scope>
    <source>
        <strain evidence="6 7">D20</strain>
    </source>
</reference>
<dbReference type="NCBIfam" id="TIGR00254">
    <property type="entry name" value="GGDEF"/>
    <property type="match status" value="1"/>
</dbReference>
<evidence type="ECO:0000256" key="1">
    <source>
        <dbReference type="ARBA" id="ARBA00012528"/>
    </source>
</evidence>
<keyword evidence="7" id="KW-1185">Reference proteome</keyword>
<reference evidence="6 7" key="2">
    <citation type="submission" date="2018-04" db="EMBL/GenBank/DDBJ databases">
        <title>Thauera lacus sp. nov., isolated from an saline lake in Inner Mongolia, China.</title>
        <authorList>
            <person name="Liang Q.-Y."/>
        </authorList>
    </citation>
    <scope>NUCLEOTIDE SEQUENCE [LARGE SCALE GENOMIC DNA]</scope>
    <source>
        <strain evidence="6 7">D20</strain>
    </source>
</reference>
<dbReference type="InterPro" id="IPR029787">
    <property type="entry name" value="Nucleotide_cyclase"/>
</dbReference>
<keyword evidence="3" id="KW-0472">Membrane</keyword>
<dbReference type="SMART" id="SM00267">
    <property type="entry name" value="GGDEF"/>
    <property type="match status" value="1"/>
</dbReference>
<comment type="catalytic activity">
    <reaction evidence="2">
        <text>2 GTP = 3',3'-c-di-GMP + 2 diphosphate</text>
        <dbReference type="Rhea" id="RHEA:24898"/>
        <dbReference type="ChEBI" id="CHEBI:33019"/>
        <dbReference type="ChEBI" id="CHEBI:37565"/>
        <dbReference type="ChEBI" id="CHEBI:58805"/>
        <dbReference type="EC" id="2.7.7.65"/>
    </reaction>
</comment>
<dbReference type="Pfam" id="PF14827">
    <property type="entry name" value="dCache_3"/>
    <property type="match status" value="1"/>
</dbReference>
<dbReference type="CDD" id="cd01949">
    <property type="entry name" value="GGDEF"/>
    <property type="match status" value="1"/>
</dbReference>
<dbReference type="CDD" id="cd00130">
    <property type="entry name" value="PAS"/>
    <property type="match status" value="1"/>
</dbReference>
<gene>
    <name evidence="6" type="ORF">C8261_06370</name>
</gene>
<dbReference type="EMBL" id="PZKC01000004">
    <property type="protein sequence ID" value="PTD97015.1"/>
    <property type="molecule type" value="Genomic_DNA"/>
</dbReference>
<dbReference type="InterPro" id="IPR050469">
    <property type="entry name" value="Diguanylate_Cyclase"/>
</dbReference>
<feature type="domain" description="GGDEF" evidence="5">
    <location>
        <begin position="519"/>
        <end position="652"/>
    </location>
</feature>
<dbReference type="InterPro" id="IPR000014">
    <property type="entry name" value="PAS"/>
</dbReference>
<evidence type="ECO:0000256" key="3">
    <source>
        <dbReference type="SAM" id="Phobius"/>
    </source>
</evidence>
<dbReference type="FunFam" id="3.30.70.270:FF:000001">
    <property type="entry name" value="Diguanylate cyclase domain protein"/>
    <property type="match status" value="1"/>
</dbReference>
<dbReference type="PROSITE" id="PS50887">
    <property type="entry name" value="GGDEF"/>
    <property type="match status" value="1"/>
</dbReference>
<dbReference type="SUPFAM" id="SSF55073">
    <property type="entry name" value="Nucleotide cyclase"/>
    <property type="match status" value="1"/>
</dbReference>
<protein>
    <recommendedName>
        <fullName evidence="1">diguanylate cyclase</fullName>
        <ecNumber evidence="1">2.7.7.65</ecNumber>
    </recommendedName>
</protein>
<comment type="caution">
    <text evidence="6">The sequence shown here is derived from an EMBL/GenBank/DDBJ whole genome shotgun (WGS) entry which is preliminary data.</text>
</comment>
<keyword evidence="3" id="KW-0812">Transmembrane</keyword>
<dbReference type="EC" id="2.7.7.65" evidence="1"/>
<dbReference type="Gene3D" id="3.30.70.270">
    <property type="match status" value="1"/>
</dbReference>
<dbReference type="RefSeq" id="WP_107492824.1">
    <property type="nucleotide sequence ID" value="NZ_PZKC01000004.1"/>
</dbReference>
<evidence type="ECO:0000313" key="7">
    <source>
        <dbReference type="Proteomes" id="UP000241193"/>
    </source>
</evidence>
<dbReference type="Pfam" id="PF00989">
    <property type="entry name" value="PAS"/>
    <property type="match status" value="1"/>
</dbReference>
<dbReference type="SUPFAM" id="SSF55785">
    <property type="entry name" value="PYP-like sensor domain (PAS domain)"/>
    <property type="match status" value="1"/>
</dbReference>